<gene>
    <name evidence="1" type="ORF">GCM10014713_24690</name>
</gene>
<sequence>MGGARLPYDRTVAFDADSGAIGPGALPHLPVVPREHRCMIHNSHSSTAARRIAIGFRPGRSWGNQPPPLATARA</sequence>
<dbReference type="EMBL" id="BMQQ01000007">
    <property type="protein sequence ID" value="GGT30162.1"/>
    <property type="molecule type" value="Genomic_DNA"/>
</dbReference>
<dbReference type="Proteomes" id="UP000619486">
    <property type="component" value="Unassembled WGS sequence"/>
</dbReference>
<organism evidence="1 2">
    <name type="scientific">Streptomyces purpureus</name>
    <dbReference type="NCBI Taxonomy" id="1951"/>
    <lineage>
        <taxon>Bacteria</taxon>
        <taxon>Bacillati</taxon>
        <taxon>Actinomycetota</taxon>
        <taxon>Actinomycetes</taxon>
        <taxon>Kitasatosporales</taxon>
        <taxon>Streptomycetaceae</taxon>
        <taxon>Streptomyces</taxon>
    </lineage>
</organism>
<accession>A0A918LNH5</accession>
<evidence type="ECO:0000313" key="1">
    <source>
        <dbReference type="EMBL" id="GGT30162.1"/>
    </source>
</evidence>
<protein>
    <submittedName>
        <fullName evidence="1">Uncharacterized protein</fullName>
    </submittedName>
</protein>
<proteinExistence type="predicted"/>
<reference evidence="1" key="2">
    <citation type="submission" date="2020-09" db="EMBL/GenBank/DDBJ databases">
        <authorList>
            <person name="Sun Q."/>
            <person name="Ohkuma M."/>
        </authorList>
    </citation>
    <scope>NUCLEOTIDE SEQUENCE</scope>
    <source>
        <strain evidence="1">JCM 3172</strain>
    </source>
</reference>
<name>A0A918LNH5_9ACTN</name>
<keyword evidence="2" id="KW-1185">Reference proteome</keyword>
<dbReference type="AlphaFoldDB" id="A0A918LNH5"/>
<evidence type="ECO:0000313" key="2">
    <source>
        <dbReference type="Proteomes" id="UP000619486"/>
    </source>
</evidence>
<comment type="caution">
    <text evidence="1">The sequence shown here is derived from an EMBL/GenBank/DDBJ whole genome shotgun (WGS) entry which is preliminary data.</text>
</comment>
<reference evidence="1" key="1">
    <citation type="journal article" date="2014" name="Int. J. Syst. Evol. Microbiol.">
        <title>Complete genome sequence of Corynebacterium casei LMG S-19264T (=DSM 44701T), isolated from a smear-ripened cheese.</title>
        <authorList>
            <consortium name="US DOE Joint Genome Institute (JGI-PGF)"/>
            <person name="Walter F."/>
            <person name="Albersmeier A."/>
            <person name="Kalinowski J."/>
            <person name="Ruckert C."/>
        </authorList>
    </citation>
    <scope>NUCLEOTIDE SEQUENCE</scope>
    <source>
        <strain evidence="1">JCM 3172</strain>
    </source>
</reference>